<dbReference type="OrthoDB" id="3469353at2"/>
<dbReference type="Pfam" id="PF01381">
    <property type="entry name" value="HTH_3"/>
    <property type="match status" value="1"/>
</dbReference>
<dbReference type="InterPro" id="IPR010982">
    <property type="entry name" value="Lambda_DNA-bd_dom_sf"/>
</dbReference>
<accession>A0A4R5A2C8</accession>
<dbReference type="CDD" id="cd00093">
    <property type="entry name" value="HTH_XRE"/>
    <property type="match status" value="1"/>
</dbReference>
<dbReference type="AlphaFoldDB" id="A0A4R5A2C8"/>
<evidence type="ECO:0000313" key="2">
    <source>
        <dbReference type="EMBL" id="TDD65110.1"/>
    </source>
</evidence>
<dbReference type="SUPFAM" id="SSF47413">
    <property type="entry name" value="lambda repressor-like DNA-binding domains"/>
    <property type="match status" value="1"/>
</dbReference>
<dbReference type="Pfam" id="PF19054">
    <property type="entry name" value="DUF5753"/>
    <property type="match status" value="1"/>
</dbReference>
<dbReference type="SMART" id="SM00530">
    <property type="entry name" value="HTH_XRE"/>
    <property type="match status" value="1"/>
</dbReference>
<dbReference type="InterPro" id="IPR001387">
    <property type="entry name" value="Cro/C1-type_HTH"/>
</dbReference>
<dbReference type="EMBL" id="SMKU01000421">
    <property type="protein sequence ID" value="TDD65110.1"/>
    <property type="molecule type" value="Genomic_DNA"/>
</dbReference>
<sequence>MAPKRETAQEIWGNELAHALEAAGMTGRELAEMLNVVPSTVSNWINGKRTPHVDDIERIEDKLGTNGYLRRDLKWVQREISPEWFEWRGVEEDSTTLLTYETRVVPGLLQTPEYARTILPAEKAEERRDRQGIFEHDVTPFFEALIDESILYRKVGTAEIMTEQLGRLIASRDQIVRVVPFSADIKRFTLSFVLATLDSGKQVAYLDSALRGRITERPSDIAELWRFWGEAGAAALSQEASIDLIHRTIEDRWSTK</sequence>
<feature type="domain" description="HTH cro/C1-type" evidence="1">
    <location>
        <begin position="16"/>
        <end position="69"/>
    </location>
</feature>
<dbReference type="GO" id="GO:0003677">
    <property type="term" value="F:DNA binding"/>
    <property type="evidence" value="ECO:0007669"/>
    <property type="project" value="InterPro"/>
</dbReference>
<dbReference type="Proteomes" id="UP000294513">
    <property type="component" value="Unassembled WGS sequence"/>
</dbReference>
<dbReference type="PROSITE" id="PS50943">
    <property type="entry name" value="HTH_CROC1"/>
    <property type="match status" value="1"/>
</dbReference>
<name>A0A4R5A2C8_9ACTN</name>
<reference evidence="2 3" key="1">
    <citation type="submission" date="2019-03" db="EMBL/GenBank/DDBJ databases">
        <title>Draft genome sequences of novel Actinobacteria.</title>
        <authorList>
            <person name="Sahin N."/>
            <person name="Ay H."/>
            <person name="Saygin H."/>
        </authorList>
    </citation>
    <scope>NUCLEOTIDE SEQUENCE [LARGE SCALE GENOMIC DNA]</scope>
    <source>
        <strain evidence="2 3">H3C3</strain>
    </source>
</reference>
<organism evidence="2 3">
    <name type="scientific">Actinomadura rubrisoli</name>
    <dbReference type="NCBI Taxonomy" id="2530368"/>
    <lineage>
        <taxon>Bacteria</taxon>
        <taxon>Bacillati</taxon>
        <taxon>Actinomycetota</taxon>
        <taxon>Actinomycetes</taxon>
        <taxon>Streptosporangiales</taxon>
        <taxon>Thermomonosporaceae</taxon>
        <taxon>Actinomadura</taxon>
    </lineage>
</organism>
<dbReference type="Gene3D" id="1.10.260.40">
    <property type="entry name" value="lambda repressor-like DNA-binding domains"/>
    <property type="match status" value="1"/>
</dbReference>
<evidence type="ECO:0000313" key="3">
    <source>
        <dbReference type="Proteomes" id="UP000294513"/>
    </source>
</evidence>
<comment type="caution">
    <text evidence="2">The sequence shown here is derived from an EMBL/GenBank/DDBJ whole genome shotgun (WGS) entry which is preliminary data.</text>
</comment>
<dbReference type="RefSeq" id="WP_131902912.1">
    <property type="nucleotide sequence ID" value="NZ_SMKU01000421.1"/>
</dbReference>
<dbReference type="InterPro" id="IPR043917">
    <property type="entry name" value="DUF5753"/>
</dbReference>
<proteinExistence type="predicted"/>
<protein>
    <submittedName>
        <fullName evidence="2">XRE family transcriptional regulator</fullName>
    </submittedName>
</protein>
<gene>
    <name evidence="2" type="ORF">E1298_41715</name>
</gene>
<keyword evidence="3" id="KW-1185">Reference proteome</keyword>
<evidence type="ECO:0000259" key="1">
    <source>
        <dbReference type="PROSITE" id="PS50943"/>
    </source>
</evidence>